<dbReference type="InterPro" id="IPR001584">
    <property type="entry name" value="Integrase_cat-core"/>
</dbReference>
<dbReference type="EMBL" id="RBUI01000167">
    <property type="protein sequence ID" value="RMU83777.1"/>
    <property type="molecule type" value="Genomic_DNA"/>
</dbReference>
<accession>A0A7Z6UPN8</accession>
<protein>
    <submittedName>
        <fullName evidence="2">Putative transposase subunit</fullName>
    </submittedName>
</protein>
<sequence length="123" mass="14204">AHRYEPDINPSYRDLAEHYGVAVLPARSRKPRDKAKVEVGVQVVERWILAVLRNRQFFSLGELNTAIALLLDRLNHKPFKKLPGSRLSAFVALDQPALQGLPEHPYVYAEWKKVRVHIDYHVE</sequence>
<organism evidence="2 3">
    <name type="scientific">Pseudomonas savastanoi pv. phaseolicola</name>
    <name type="common">Pseudomonas syringae pv. phaseolicola</name>
    <dbReference type="NCBI Taxonomy" id="319"/>
    <lineage>
        <taxon>Bacteria</taxon>
        <taxon>Pseudomonadati</taxon>
        <taxon>Pseudomonadota</taxon>
        <taxon>Gammaproteobacteria</taxon>
        <taxon>Pseudomonadales</taxon>
        <taxon>Pseudomonadaceae</taxon>
        <taxon>Pseudomonas</taxon>
    </lineage>
</organism>
<dbReference type="PANTHER" id="PTHR35004:SF8">
    <property type="entry name" value="TRANSPOSASE RV3428C-RELATED"/>
    <property type="match status" value="1"/>
</dbReference>
<dbReference type="AlphaFoldDB" id="A0A7Z6UPN8"/>
<comment type="caution">
    <text evidence="2">The sequence shown here is derived from an EMBL/GenBank/DDBJ whole genome shotgun (WGS) entry which is preliminary data.</text>
</comment>
<dbReference type="PANTHER" id="PTHR35004">
    <property type="entry name" value="TRANSPOSASE RV3428C-RELATED"/>
    <property type="match status" value="1"/>
</dbReference>
<gene>
    <name evidence="2" type="ORF">ALP21_04600</name>
</gene>
<dbReference type="PROSITE" id="PS50994">
    <property type="entry name" value="INTEGRASE"/>
    <property type="match status" value="1"/>
</dbReference>
<name>A0A7Z6UPN8_PSESH</name>
<feature type="non-terminal residue" evidence="2">
    <location>
        <position position="1"/>
    </location>
</feature>
<dbReference type="GO" id="GO:0015074">
    <property type="term" value="P:DNA integration"/>
    <property type="evidence" value="ECO:0007669"/>
    <property type="project" value="InterPro"/>
</dbReference>
<evidence type="ECO:0000313" key="3">
    <source>
        <dbReference type="Proteomes" id="UP000267078"/>
    </source>
</evidence>
<reference evidence="2 3" key="1">
    <citation type="submission" date="2018-08" db="EMBL/GenBank/DDBJ databases">
        <title>Recombination of ecologically and evolutionarily significant loci maintains genetic cohesion in the Pseudomonas syringae species complex.</title>
        <authorList>
            <person name="Dillon M."/>
            <person name="Thakur S."/>
            <person name="Almeida R.N.D."/>
            <person name="Weir B.S."/>
            <person name="Guttman D.S."/>
        </authorList>
    </citation>
    <scope>NUCLEOTIDE SEQUENCE [LARGE SCALE GENOMIC DNA]</scope>
    <source>
        <strain evidence="2 3">1449B</strain>
    </source>
</reference>
<dbReference type="Proteomes" id="UP000267078">
    <property type="component" value="Unassembled WGS sequence"/>
</dbReference>
<proteinExistence type="predicted"/>
<feature type="domain" description="Integrase catalytic" evidence="1">
    <location>
        <begin position="1"/>
        <end position="95"/>
    </location>
</feature>
<evidence type="ECO:0000259" key="1">
    <source>
        <dbReference type="PROSITE" id="PS50994"/>
    </source>
</evidence>
<feature type="non-terminal residue" evidence="2">
    <location>
        <position position="123"/>
    </location>
</feature>
<evidence type="ECO:0000313" key="2">
    <source>
        <dbReference type="EMBL" id="RMU83777.1"/>
    </source>
</evidence>